<evidence type="ECO:0000256" key="3">
    <source>
        <dbReference type="ARBA" id="ARBA00022448"/>
    </source>
</evidence>
<dbReference type="GO" id="GO:0030001">
    <property type="term" value="P:metal ion transport"/>
    <property type="evidence" value="ECO:0007669"/>
    <property type="project" value="UniProtKB-ARBA"/>
</dbReference>
<evidence type="ECO:0000256" key="1">
    <source>
        <dbReference type="ARBA" id="ARBA00004651"/>
    </source>
</evidence>
<comment type="similarity">
    <text evidence="2">Belongs to the TrkH potassium transport family.</text>
</comment>
<dbReference type="AlphaFoldDB" id="A0A382DCQ1"/>
<dbReference type="GO" id="GO:0008324">
    <property type="term" value="F:monoatomic cation transmembrane transporter activity"/>
    <property type="evidence" value="ECO:0007669"/>
    <property type="project" value="InterPro"/>
</dbReference>
<comment type="subcellular location">
    <subcellularLocation>
        <location evidence="1">Cell membrane</location>
        <topology evidence="1">Multi-pass membrane protein</topology>
    </subcellularLocation>
</comment>
<evidence type="ECO:0000256" key="8">
    <source>
        <dbReference type="ARBA" id="ARBA00023136"/>
    </source>
</evidence>
<evidence type="ECO:0000256" key="7">
    <source>
        <dbReference type="ARBA" id="ARBA00023065"/>
    </source>
</evidence>
<keyword evidence="3" id="KW-0813">Transport</keyword>
<keyword evidence="4" id="KW-1003">Cell membrane</keyword>
<feature type="transmembrane region" description="Helical" evidence="9">
    <location>
        <begin position="19"/>
        <end position="37"/>
    </location>
</feature>
<name>A0A382DCQ1_9ZZZZ</name>
<gene>
    <name evidence="10" type="ORF">METZ01_LOCUS189052</name>
</gene>
<feature type="non-terminal residue" evidence="10">
    <location>
        <position position="96"/>
    </location>
</feature>
<evidence type="ECO:0000256" key="6">
    <source>
        <dbReference type="ARBA" id="ARBA00022989"/>
    </source>
</evidence>
<keyword evidence="7" id="KW-0406">Ion transport</keyword>
<keyword evidence="5 9" id="KW-0812">Transmembrane</keyword>
<reference evidence="10" key="1">
    <citation type="submission" date="2018-05" db="EMBL/GenBank/DDBJ databases">
        <authorList>
            <person name="Lanie J.A."/>
            <person name="Ng W.-L."/>
            <person name="Kazmierczak K.M."/>
            <person name="Andrzejewski T.M."/>
            <person name="Davidsen T.M."/>
            <person name="Wayne K.J."/>
            <person name="Tettelin H."/>
            <person name="Glass J.I."/>
            <person name="Rusch D."/>
            <person name="Podicherti R."/>
            <person name="Tsui H.-C.T."/>
            <person name="Winkler M.E."/>
        </authorList>
    </citation>
    <scope>NUCLEOTIDE SEQUENCE</scope>
</reference>
<evidence type="ECO:0000256" key="9">
    <source>
        <dbReference type="SAM" id="Phobius"/>
    </source>
</evidence>
<keyword evidence="8 9" id="KW-0472">Membrane</keyword>
<evidence type="ECO:0000256" key="2">
    <source>
        <dbReference type="ARBA" id="ARBA00009137"/>
    </source>
</evidence>
<feature type="transmembrane region" description="Helical" evidence="9">
    <location>
        <begin position="49"/>
        <end position="69"/>
    </location>
</feature>
<dbReference type="PANTHER" id="PTHR32024:SF2">
    <property type="entry name" value="TRK SYSTEM POTASSIUM UPTAKE PROTEIN TRKG-RELATED"/>
    <property type="match status" value="1"/>
</dbReference>
<dbReference type="EMBL" id="UINC01038750">
    <property type="protein sequence ID" value="SVB36198.1"/>
    <property type="molecule type" value="Genomic_DNA"/>
</dbReference>
<keyword evidence="6 9" id="KW-1133">Transmembrane helix</keyword>
<evidence type="ECO:0000256" key="4">
    <source>
        <dbReference type="ARBA" id="ARBA00022475"/>
    </source>
</evidence>
<evidence type="ECO:0000256" key="5">
    <source>
        <dbReference type="ARBA" id="ARBA00022692"/>
    </source>
</evidence>
<dbReference type="InterPro" id="IPR003445">
    <property type="entry name" value="Cat_transpt"/>
</dbReference>
<evidence type="ECO:0000313" key="10">
    <source>
        <dbReference type="EMBL" id="SVB36198.1"/>
    </source>
</evidence>
<sequence>MLVPAGIAFGFGESDLSGFLYSFAISIIIGLPIWFFTRKGYSVTNKDGFAIVTFAWIITGIVGALPFYLSGAIPNITDAFFESMSGVTTTGATIIG</sequence>
<dbReference type="GO" id="GO:0005886">
    <property type="term" value="C:plasma membrane"/>
    <property type="evidence" value="ECO:0007669"/>
    <property type="project" value="UniProtKB-SubCell"/>
</dbReference>
<proteinExistence type="inferred from homology"/>
<organism evidence="10">
    <name type="scientific">marine metagenome</name>
    <dbReference type="NCBI Taxonomy" id="408172"/>
    <lineage>
        <taxon>unclassified sequences</taxon>
        <taxon>metagenomes</taxon>
        <taxon>ecological metagenomes</taxon>
    </lineage>
</organism>
<evidence type="ECO:0008006" key="11">
    <source>
        <dbReference type="Google" id="ProtNLM"/>
    </source>
</evidence>
<dbReference type="Pfam" id="PF02386">
    <property type="entry name" value="TrkH"/>
    <property type="match status" value="1"/>
</dbReference>
<accession>A0A382DCQ1</accession>
<protein>
    <recommendedName>
        <fullName evidence="11">Potassium transporter</fullName>
    </recommendedName>
</protein>
<dbReference type="PANTHER" id="PTHR32024">
    <property type="entry name" value="TRK SYSTEM POTASSIUM UPTAKE PROTEIN TRKG-RELATED"/>
    <property type="match status" value="1"/>
</dbReference>